<dbReference type="InterPro" id="IPR002877">
    <property type="entry name" value="RNA_MeTrfase_FtsJ_dom"/>
</dbReference>
<organism evidence="2 3">
    <name type="scientific">Castilleja foliolosa</name>
    <dbReference type="NCBI Taxonomy" id="1961234"/>
    <lineage>
        <taxon>Eukaryota</taxon>
        <taxon>Viridiplantae</taxon>
        <taxon>Streptophyta</taxon>
        <taxon>Embryophyta</taxon>
        <taxon>Tracheophyta</taxon>
        <taxon>Spermatophyta</taxon>
        <taxon>Magnoliopsida</taxon>
        <taxon>eudicotyledons</taxon>
        <taxon>Gunneridae</taxon>
        <taxon>Pentapetalae</taxon>
        <taxon>asterids</taxon>
        <taxon>lamiids</taxon>
        <taxon>Lamiales</taxon>
        <taxon>Orobanchaceae</taxon>
        <taxon>Pedicularideae</taxon>
        <taxon>Castillejinae</taxon>
        <taxon>Castilleja</taxon>
    </lineage>
</organism>
<reference evidence="3" key="1">
    <citation type="journal article" date="2024" name="IScience">
        <title>Strigolactones Initiate the Formation of Haustorium-like Structures in Castilleja.</title>
        <authorList>
            <person name="Buerger M."/>
            <person name="Peterson D."/>
            <person name="Chory J."/>
        </authorList>
    </citation>
    <scope>NUCLEOTIDE SEQUENCE [LARGE SCALE GENOMIC DNA]</scope>
</reference>
<dbReference type="GO" id="GO:0008168">
    <property type="term" value="F:methyltransferase activity"/>
    <property type="evidence" value="ECO:0007669"/>
    <property type="project" value="UniProtKB-KW"/>
</dbReference>
<keyword evidence="2" id="KW-0808">Transferase</keyword>
<keyword evidence="3" id="KW-1185">Reference proteome</keyword>
<evidence type="ECO:0000313" key="2">
    <source>
        <dbReference type="EMBL" id="KAL3629869.1"/>
    </source>
</evidence>
<dbReference type="GO" id="GO:0032259">
    <property type="term" value="P:methylation"/>
    <property type="evidence" value="ECO:0007669"/>
    <property type="project" value="UniProtKB-KW"/>
</dbReference>
<accession>A0ABD3CKX1</accession>
<dbReference type="Pfam" id="PF01728">
    <property type="entry name" value="FtsJ"/>
    <property type="match status" value="1"/>
</dbReference>
<protein>
    <submittedName>
        <fullName evidence="2">tRNA (Uridine-2'-O-)-methyltransferase trm7</fullName>
        <ecNumber evidence="2">2.1.1.205</ecNumber>
    </submittedName>
</protein>
<dbReference type="AlphaFoldDB" id="A0ABD3CKX1"/>
<comment type="caution">
    <text evidence="2">The sequence shown here is derived from an EMBL/GenBank/DDBJ whole genome shotgun (WGS) entry which is preliminary data.</text>
</comment>
<feature type="domain" description="Ribosomal RNA methyltransferase FtsJ" evidence="1">
    <location>
        <begin position="12"/>
        <end position="59"/>
    </location>
</feature>
<sequence length="84" mass="9634">MAWISTAGEEGWRACSAFKLIHIYEEFNIFEGVKRLVELCAATGSSSQSCFESKVVSVGKNAHLIQRMTIYHLFWPYTCNQWLL</sequence>
<gene>
    <name evidence="2" type="primary">TRM7</name>
    <name evidence="2" type="ORF">CASFOL_026181</name>
</gene>
<proteinExistence type="predicted"/>
<evidence type="ECO:0000259" key="1">
    <source>
        <dbReference type="Pfam" id="PF01728"/>
    </source>
</evidence>
<evidence type="ECO:0000313" key="3">
    <source>
        <dbReference type="Proteomes" id="UP001632038"/>
    </source>
</evidence>
<dbReference type="EMBL" id="JAVIJP010000033">
    <property type="protein sequence ID" value="KAL3629869.1"/>
    <property type="molecule type" value="Genomic_DNA"/>
</dbReference>
<dbReference type="Gene3D" id="3.40.50.150">
    <property type="entry name" value="Vaccinia Virus protein VP39"/>
    <property type="match status" value="1"/>
</dbReference>
<dbReference type="Proteomes" id="UP001632038">
    <property type="component" value="Unassembled WGS sequence"/>
</dbReference>
<keyword evidence="2" id="KW-0489">Methyltransferase</keyword>
<dbReference type="EC" id="2.1.1.205" evidence="2"/>
<dbReference type="InterPro" id="IPR029063">
    <property type="entry name" value="SAM-dependent_MTases_sf"/>
</dbReference>
<name>A0ABD3CKX1_9LAMI</name>